<proteinExistence type="predicted"/>
<protein>
    <submittedName>
        <fullName evidence="1">Carboxymuconolactone decarboxylase family protein</fullName>
    </submittedName>
</protein>
<evidence type="ECO:0000313" key="2">
    <source>
        <dbReference type="Proteomes" id="UP000607331"/>
    </source>
</evidence>
<reference evidence="1 2" key="1">
    <citation type="submission" date="2020-04" db="EMBL/GenBank/DDBJ databases">
        <title>The draft genome of Kluyvera sichuanensis strain SCKS090646.</title>
        <authorList>
            <person name="Wei L."/>
            <person name="Liu L."/>
            <person name="Feng Y."/>
            <person name="Zong Z."/>
        </authorList>
    </citation>
    <scope>NUCLEOTIDE SEQUENCE [LARGE SCALE GENOMIC DNA]</scope>
    <source>
        <strain evidence="1 2">090646</strain>
    </source>
</reference>
<dbReference type="EMBL" id="JABBJF010000037">
    <property type="protein sequence ID" value="MBC1188726.1"/>
    <property type="molecule type" value="Genomic_DNA"/>
</dbReference>
<dbReference type="RefSeq" id="WP_185669854.1">
    <property type="nucleotide sequence ID" value="NZ_JABBJF010000037.1"/>
</dbReference>
<sequence length="152" mass="17556">MKKILPAMVKNKTKSMVFIVLLSLLGCIFCLEHQSRAALNIVEDEITEMIINEFITDKNNQLEISRRIVAYYPGLASRDSFLYENMNYEDRLRKKYANGNYFTIISYTSVDEFKKINPNCCAAITAVIVQNASIEMQEMTMMMESISAYFSR</sequence>
<dbReference type="PROSITE" id="PS51257">
    <property type="entry name" value="PROKAR_LIPOPROTEIN"/>
    <property type="match status" value="1"/>
</dbReference>
<evidence type="ECO:0000313" key="1">
    <source>
        <dbReference type="EMBL" id="MBC1188726.1"/>
    </source>
</evidence>
<keyword evidence="2" id="KW-1185">Reference proteome</keyword>
<comment type="caution">
    <text evidence="1">The sequence shown here is derived from an EMBL/GenBank/DDBJ whole genome shotgun (WGS) entry which is preliminary data.</text>
</comment>
<organism evidence="1 2">
    <name type="scientific">Kluyvera sichuanensis</name>
    <dbReference type="NCBI Taxonomy" id="2725494"/>
    <lineage>
        <taxon>Bacteria</taxon>
        <taxon>Pseudomonadati</taxon>
        <taxon>Pseudomonadota</taxon>
        <taxon>Gammaproteobacteria</taxon>
        <taxon>Enterobacterales</taxon>
        <taxon>Enterobacteriaceae</taxon>
        <taxon>Kluyvera</taxon>
    </lineage>
</organism>
<dbReference type="Proteomes" id="UP000607331">
    <property type="component" value="Unassembled WGS sequence"/>
</dbReference>
<name>A0ABR6RZZ7_9ENTR</name>
<accession>A0ABR6RZZ7</accession>
<gene>
    <name evidence="1" type="ORF">HII27_23925</name>
</gene>